<dbReference type="AlphaFoldDB" id="A0A378TY87"/>
<dbReference type="EMBL" id="UGQW01000002">
    <property type="protein sequence ID" value="STZ67130.1"/>
    <property type="molecule type" value="Genomic_DNA"/>
</dbReference>
<name>A0A378TY87_NEIEL</name>
<evidence type="ECO:0000256" key="1">
    <source>
        <dbReference type="SAM" id="SignalP"/>
    </source>
</evidence>
<dbReference type="GeneID" id="93351602"/>
<keyword evidence="1" id="KW-0732">Signal</keyword>
<dbReference type="RefSeq" id="WP_074894114.1">
    <property type="nucleotide sequence ID" value="NZ_CP031252.1"/>
</dbReference>
<gene>
    <name evidence="2" type="ORF">NCTC10660_00600</name>
</gene>
<proteinExistence type="predicted"/>
<dbReference type="Proteomes" id="UP000254927">
    <property type="component" value="Unassembled WGS sequence"/>
</dbReference>
<evidence type="ECO:0008006" key="4">
    <source>
        <dbReference type="Google" id="ProtNLM"/>
    </source>
</evidence>
<dbReference type="PROSITE" id="PS51257">
    <property type="entry name" value="PROKAR_LIPOPROTEIN"/>
    <property type="match status" value="1"/>
</dbReference>
<accession>A0A378TY87</accession>
<evidence type="ECO:0000313" key="3">
    <source>
        <dbReference type="Proteomes" id="UP000254927"/>
    </source>
</evidence>
<reference evidence="2 3" key="1">
    <citation type="submission" date="2018-06" db="EMBL/GenBank/DDBJ databases">
        <authorList>
            <consortium name="Pathogen Informatics"/>
            <person name="Doyle S."/>
        </authorList>
    </citation>
    <scope>NUCLEOTIDE SEQUENCE [LARGE SCALE GENOMIC DNA]</scope>
    <source>
        <strain evidence="2 3">NCTC10660</strain>
    </source>
</reference>
<sequence length="159" mass="16679">MKTTVQKSALVTALLLLTACAGGPGGSSISLGIGGFGSHIGLGTSVNIPIGSRTPAADKGGINVTEEQIITHFAADGTASEQAVKGGSYRRLLNVLGGGNYLVQDFYSDGQKRTDPMILPKKALFSADAHPTDSAYTVYDRNGNPIRRQVYRNNRLIGN</sequence>
<protein>
    <recommendedName>
        <fullName evidence="4">NemA protein</fullName>
    </recommendedName>
</protein>
<organism evidence="2 3">
    <name type="scientific">Neisseria elongata</name>
    <dbReference type="NCBI Taxonomy" id="495"/>
    <lineage>
        <taxon>Bacteria</taxon>
        <taxon>Pseudomonadati</taxon>
        <taxon>Pseudomonadota</taxon>
        <taxon>Betaproteobacteria</taxon>
        <taxon>Neisseriales</taxon>
        <taxon>Neisseriaceae</taxon>
        <taxon>Neisseria</taxon>
    </lineage>
</organism>
<evidence type="ECO:0000313" key="2">
    <source>
        <dbReference type="EMBL" id="STZ67130.1"/>
    </source>
</evidence>
<feature type="chain" id="PRO_5017020577" description="NemA protein" evidence="1">
    <location>
        <begin position="22"/>
        <end position="159"/>
    </location>
</feature>
<feature type="signal peptide" evidence="1">
    <location>
        <begin position="1"/>
        <end position="21"/>
    </location>
</feature>